<proteinExistence type="predicted"/>
<reference evidence="2" key="1">
    <citation type="journal article" date="2022" name="bioRxiv">
        <title>Sequencing and chromosome-scale assembly of the giantPleurodeles waltlgenome.</title>
        <authorList>
            <person name="Brown T."/>
            <person name="Elewa A."/>
            <person name="Iarovenko S."/>
            <person name="Subramanian E."/>
            <person name="Araus A.J."/>
            <person name="Petzold A."/>
            <person name="Susuki M."/>
            <person name="Suzuki K.-i.T."/>
            <person name="Hayashi T."/>
            <person name="Toyoda A."/>
            <person name="Oliveira C."/>
            <person name="Osipova E."/>
            <person name="Leigh N.D."/>
            <person name="Simon A."/>
            <person name="Yun M.H."/>
        </authorList>
    </citation>
    <scope>NUCLEOTIDE SEQUENCE</scope>
    <source>
        <strain evidence="2">20211129_DDA</strain>
        <tissue evidence="2">Liver</tissue>
    </source>
</reference>
<evidence type="ECO:0000313" key="3">
    <source>
        <dbReference type="Proteomes" id="UP001066276"/>
    </source>
</evidence>
<evidence type="ECO:0000313" key="2">
    <source>
        <dbReference type="EMBL" id="KAJ1125337.1"/>
    </source>
</evidence>
<comment type="caution">
    <text evidence="2">The sequence shown here is derived from an EMBL/GenBank/DDBJ whole genome shotgun (WGS) entry which is preliminary data.</text>
</comment>
<dbReference type="AlphaFoldDB" id="A0AAV7PAJ7"/>
<feature type="compositionally biased region" description="Polar residues" evidence="1">
    <location>
        <begin position="1"/>
        <end position="10"/>
    </location>
</feature>
<gene>
    <name evidence="2" type="ORF">NDU88_003769</name>
</gene>
<keyword evidence="3" id="KW-1185">Reference proteome</keyword>
<protein>
    <submittedName>
        <fullName evidence="2">Uncharacterized protein</fullName>
    </submittedName>
</protein>
<dbReference type="EMBL" id="JANPWB010000011">
    <property type="protein sequence ID" value="KAJ1125337.1"/>
    <property type="molecule type" value="Genomic_DNA"/>
</dbReference>
<sequence>MSSAGTNQLSHVGAATHASPILTGRLHCQPTSPGSPEPHRDTRSRNLAAAGILCPSCEPRLNAAPPSSPERPGALRLHPSSAPTANGSRDTEKYRINFPIPPSLTRVEATTLARHPRHVGAALLRLEEESAVWMRLRPCANLGTSAEGAERLRCTQDPAGRSWSGGGAVAERDSLVP</sequence>
<feature type="region of interest" description="Disordered" evidence="1">
    <location>
        <begin position="60"/>
        <end position="96"/>
    </location>
</feature>
<organism evidence="2 3">
    <name type="scientific">Pleurodeles waltl</name>
    <name type="common">Iberian ribbed newt</name>
    <dbReference type="NCBI Taxonomy" id="8319"/>
    <lineage>
        <taxon>Eukaryota</taxon>
        <taxon>Metazoa</taxon>
        <taxon>Chordata</taxon>
        <taxon>Craniata</taxon>
        <taxon>Vertebrata</taxon>
        <taxon>Euteleostomi</taxon>
        <taxon>Amphibia</taxon>
        <taxon>Batrachia</taxon>
        <taxon>Caudata</taxon>
        <taxon>Salamandroidea</taxon>
        <taxon>Salamandridae</taxon>
        <taxon>Pleurodelinae</taxon>
        <taxon>Pleurodeles</taxon>
    </lineage>
</organism>
<feature type="region of interest" description="Disordered" evidence="1">
    <location>
        <begin position="156"/>
        <end position="177"/>
    </location>
</feature>
<feature type="region of interest" description="Disordered" evidence="1">
    <location>
        <begin position="1"/>
        <end position="42"/>
    </location>
</feature>
<name>A0AAV7PAJ7_PLEWA</name>
<accession>A0AAV7PAJ7</accession>
<evidence type="ECO:0000256" key="1">
    <source>
        <dbReference type="SAM" id="MobiDB-lite"/>
    </source>
</evidence>
<dbReference type="Proteomes" id="UP001066276">
    <property type="component" value="Chromosome 7"/>
</dbReference>